<accession>A0A091CQJ5</accession>
<dbReference type="STRING" id="885580.ENSFDAP00000021528"/>
<keyword evidence="3" id="KW-1003">Cell membrane</keyword>
<dbReference type="Pfam" id="PF13853">
    <property type="entry name" value="7tm_4"/>
    <property type="match status" value="2"/>
</dbReference>
<organism evidence="14 15">
    <name type="scientific">Fukomys damarensis</name>
    <name type="common">Damaraland mole rat</name>
    <name type="synonym">Cryptomys damarensis</name>
    <dbReference type="NCBI Taxonomy" id="885580"/>
    <lineage>
        <taxon>Eukaryota</taxon>
        <taxon>Metazoa</taxon>
        <taxon>Chordata</taxon>
        <taxon>Craniata</taxon>
        <taxon>Vertebrata</taxon>
        <taxon>Euteleostomi</taxon>
        <taxon>Mammalia</taxon>
        <taxon>Eutheria</taxon>
        <taxon>Euarchontoglires</taxon>
        <taxon>Glires</taxon>
        <taxon>Rodentia</taxon>
        <taxon>Hystricomorpha</taxon>
        <taxon>Bathyergidae</taxon>
        <taxon>Fukomys</taxon>
    </lineage>
</organism>
<feature type="transmembrane region" description="Helical" evidence="12">
    <location>
        <begin position="114"/>
        <end position="139"/>
    </location>
</feature>
<comment type="similarity">
    <text evidence="2">Belongs to the G-protein coupled receptor 1 family.</text>
</comment>
<feature type="transmembrane region" description="Helical" evidence="12">
    <location>
        <begin position="256"/>
        <end position="282"/>
    </location>
</feature>
<feature type="transmembrane region" description="Helical" evidence="12">
    <location>
        <begin position="151"/>
        <end position="173"/>
    </location>
</feature>
<evidence type="ECO:0000256" key="9">
    <source>
        <dbReference type="ARBA" id="ARBA00023136"/>
    </source>
</evidence>
<dbReference type="SUPFAM" id="SSF81321">
    <property type="entry name" value="Family A G protein-coupled receptor-like"/>
    <property type="match status" value="2"/>
</dbReference>
<dbReference type="Gene3D" id="1.20.1070.10">
    <property type="entry name" value="Rhodopsin 7-helix transmembrane proteins"/>
    <property type="match status" value="2"/>
</dbReference>
<keyword evidence="11" id="KW-0807">Transducer</keyword>
<dbReference type="PRINTS" id="PR00245">
    <property type="entry name" value="OLFACTORYR"/>
</dbReference>
<keyword evidence="9 12" id="KW-0472">Membrane</keyword>
<dbReference type="InterPro" id="IPR000725">
    <property type="entry name" value="Olfact_rcpt"/>
</dbReference>
<dbReference type="EMBL" id="KN124991">
    <property type="protein sequence ID" value="KFO19565.1"/>
    <property type="molecule type" value="Genomic_DNA"/>
</dbReference>
<proteinExistence type="inferred from homology"/>
<dbReference type="PANTHER" id="PTHR48018">
    <property type="entry name" value="OLFACTORY RECEPTOR"/>
    <property type="match status" value="1"/>
</dbReference>
<evidence type="ECO:0000256" key="3">
    <source>
        <dbReference type="ARBA" id="ARBA00022475"/>
    </source>
</evidence>
<feature type="domain" description="G-protein coupled receptors family 1 profile" evidence="13">
    <location>
        <begin position="276"/>
        <end position="452"/>
    </location>
</feature>
<evidence type="ECO:0000313" key="14">
    <source>
        <dbReference type="EMBL" id="KFO19565.1"/>
    </source>
</evidence>
<dbReference type="Proteomes" id="UP000028990">
    <property type="component" value="Unassembled WGS sequence"/>
</dbReference>
<feature type="transmembrane region" description="Helical" evidence="12">
    <location>
        <begin position="185"/>
        <end position="205"/>
    </location>
</feature>
<comment type="subcellular location">
    <subcellularLocation>
        <location evidence="1">Cell membrane</location>
        <topology evidence="1">Multi-pass membrane protein</topology>
    </subcellularLocation>
</comment>
<evidence type="ECO:0000256" key="2">
    <source>
        <dbReference type="ARBA" id="ARBA00010663"/>
    </source>
</evidence>
<keyword evidence="15" id="KW-1185">Reference proteome</keyword>
<evidence type="ECO:0000256" key="4">
    <source>
        <dbReference type="ARBA" id="ARBA00022606"/>
    </source>
</evidence>
<keyword evidence="6" id="KW-0552">Olfaction</keyword>
<evidence type="ECO:0000256" key="6">
    <source>
        <dbReference type="ARBA" id="ARBA00022725"/>
    </source>
</evidence>
<evidence type="ECO:0000259" key="13">
    <source>
        <dbReference type="PROSITE" id="PS50262"/>
    </source>
</evidence>
<evidence type="ECO:0000256" key="5">
    <source>
        <dbReference type="ARBA" id="ARBA00022692"/>
    </source>
</evidence>
<protein>
    <submittedName>
        <fullName evidence="14">Olfactory receptor 8D1</fullName>
    </submittedName>
</protein>
<feature type="domain" description="G-protein coupled receptors family 1 profile" evidence="13">
    <location>
        <begin position="27"/>
        <end position="203"/>
    </location>
</feature>
<dbReference type="GO" id="GO:0004984">
    <property type="term" value="F:olfactory receptor activity"/>
    <property type="evidence" value="ECO:0007669"/>
    <property type="project" value="InterPro"/>
</dbReference>
<dbReference type="FunFam" id="1.20.1070.10:FF:000004">
    <property type="entry name" value="Olfactory receptor"/>
    <property type="match status" value="2"/>
</dbReference>
<evidence type="ECO:0000256" key="11">
    <source>
        <dbReference type="ARBA" id="ARBA00023224"/>
    </source>
</evidence>
<reference evidence="14 15" key="1">
    <citation type="submission" date="2013-11" db="EMBL/GenBank/DDBJ databases">
        <title>The Damaraland mole rat (Fukomys damarensis) genome and evolution of African mole rats.</title>
        <authorList>
            <person name="Gladyshev V.N."/>
            <person name="Fang X."/>
        </authorList>
    </citation>
    <scope>NUCLEOTIDE SEQUENCE [LARGE SCALE GENOMIC DNA]</scope>
    <source>
        <tissue evidence="14">Liver</tissue>
    </source>
</reference>
<evidence type="ECO:0000256" key="7">
    <source>
        <dbReference type="ARBA" id="ARBA00022989"/>
    </source>
</evidence>
<keyword evidence="8" id="KW-0297">G-protein coupled receptor</keyword>
<name>A0A091CQJ5_FUKDA</name>
<feature type="transmembrane region" description="Helical" evidence="12">
    <location>
        <begin position="400"/>
        <end position="422"/>
    </location>
</feature>
<feature type="transmembrane region" description="Helical" evidence="12">
    <location>
        <begin position="434"/>
        <end position="454"/>
    </location>
</feature>
<sequence>MATWSCGWAQAGLPGAEAMVAPAECCMLTAMAYDRYVAICKPLLYNVTMSQKVCIVLVAGVYVTATSGAVAHTASMIKLSFCMDNVIHHYFCDILPLLELSCSNTYLNKLLLKYVGGFSMVATTVPITISYAFILTTILQIPSSEGRSKTFSTCGSHLMAVGIFYGSTIFTYFKPASSNNMAQEKVASVFYTTIIPMLNPLIYSLRNKDVKKVLSKVMKKSFTLSFLKGMTQYNYSTMTEFVLEGLTAQPELRLPLFFLFLVIYGVTIVGNLECCMLTAMAYDRYVAICKPLLYSVTMSQKVCIVLVAGVYVTAASGAVAHTASMSKLSFCMDNVIHHYFCDILPLLELSCSNTYLNKLLLKYVGGFSMVATTVPITISYAFILTTILQIPSSEGRSKTFSTCGSHLMAVGIFYGSTIFTYFKPASSNNMAQEKVASVFYTTIIPMLNPLIYSLRNKDVKKVLSKVMKKRYGSPYS</sequence>
<evidence type="ECO:0000256" key="8">
    <source>
        <dbReference type="ARBA" id="ARBA00023040"/>
    </source>
</evidence>
<feature type="transmembrane region" description="Helical" evidence="12">
    <location>
        <begin position="302"/>
        <end position="323"/>
    </location>
</feature>
<keyword evidence="10 14" id="KW-0675">Receptor</keyword>
<dbReference type="eggNOG" id="ENOG502THQB">
    <property type="taxonomic scope" value="Eukaryota"/>
</dbReference>
<feature type="transmembrane region" description="Helical" evidence="12">
    <location>
        <begin position="363"/>
        <end position="388"/>
    </location>
</feature>
<evidence type="ECO:0000256" key="1">
    <source>
        <dbReference type="ARBA" id="ARBA00004651"/>
    </source>
</evidence>
<evidence type="ECO:0000313" key="15">
    <source>
        <dbReference type="Proteomes" id="UP000028990"/>
    </source>
</evidence>
<gene>
    <name evidence="14" type="ORF">H920_19051</name>
</gene>
<dbReference type="GO" id="GO:0005886">
    <property type="term" value="C:plasma membrane"/>
    <property type="evidence" value="ECO:0007669"/>
    <property type="project" value="UniProtKB-SubCell"/>
</dbReference>
<dbReference type="PROSITE" id="PS50262">
    <property type="entry name" value="G_PROTEIN_RECEP_F1_2"/>
    <property type="match status" value="2"/>
</dbReference>
<dbReference type="FunFam" id="1.10.1220.70:FF:000001">
    <property type="entry name" value="Olfactory receptor"/>
    <property type="match status" value="2"/>
</dbReference>
<dbReference type="InterPro" id="IPR017452">
    <property type="entry name" value="GPCR_Rhodpsn_7TM"/>
</dbReference>
<evidence type="ECO:0000256" key="10">
    <source>
        <dbReference type="ARBA" id="ARBA00023170"/>
    </source>
</evidence>
<dbReference type="GO" id="GO:0004930">
    <property type="term" value="F:G protein-coupled receptor activity"/>
    <property type="evidence" value="ECO:0007669"/>
    <property type="project" value="UniProtKB-KW"/>
</dbReference>
<keyword evidence="4" id="KW-0716">Sensory transduction</keyword>
<evidence type="ECO:0000256" key="12">
    <source>
        <dbReference type="SAM" id="Phobius"/>
    </source>
</evidence>
<keyword evidence="7 12" id="KW-1133">Transmembrane helix</keyword>
<dbReference type="AlphaFoldDB" id="A0A091CQJ5"/>
<keyword evidence="5 12" id="KW-0812">Transmembrane</keyword>
<feature type="transmembrane region" description="Helical" evidence="12">
    <location>
        <begin position="53"/>
        <end position="74"/>
    </location>
</feature>